<organism evidence="2 3">
    <name type="scientific">Portunus trituberculatus</name>
    <name type="common">Swimming crab</name>
    <name type="synonym">Neptunus trituberculatus</name>
    <dbReference type="NCBI Taxonomy" id="210409"/>
    <lineage>
        <taxon>Eukaryota</taxon>
        <taxon>Metazoa</taxon>
        <taxon>Ecdysozoa</taxon>
        <taxon>Arthropoda</taxon>
        <taxon>Crustacea</taxon>
        <taxon>Multicrustacea</taxon>
        <taxon>Malacostraca</taxon>
        <taxon>Eumalacostraca</taxon>
        <taxon>Eucarida</taxon>
        <taxon>Decapoda</taxon>
        <taxon>Pleocyemata</taxon>
        <taxon>Brachyura</taxon>
        <taxon>Eubrachyura</taxon>
        <taxon>Portunoidea</taxon>
        <taxon>Portunidae</taxon>
        <taxon>Portuninae</taxon>
        <taxon>Portunus</taxon>
    </lineage>
</organism>
<proteinExistence type="predicted"/>
<reference evidence="2 3" key="1">
    <citation type="submission" date="2019-05" db="EMBL/GenBank/DDBJ databases">
        <title>Another draft genome of Portunus trituberculatus and its Hox gene families provides insights of decapod evolution.</title>
        <authorList>
            <person name="Jeong J.-H."/>
            <person name="Song I."/>
            <person name="Kim S."/>
            <person name="Choi T."/>
            <person name="Kim D."/>
            <person name="Ryu S."/>
            <person name="Kim W."/>
        </authorList>
    </citation>
    <scope>NUCLEOTIDE SEQUENCE [LARGE SCALE GENOMIC DNA]</scope>
    <source>
        <tissue evidence="2">Muscle</tissue>
    </source>
</reference>
<feature type="region of interest" description="Disordered" evidence="1">
    <location>
        <begin position="40"/>
        <end position="61"/>
    </location>
</feature>
<keyword evidence="3" id="KW-1185">Reference proteome</keyword>
<evidence type="ECO:0000313" key="2">
    <source>
        <dbReference type="EMBL" id="MPC90942.1"/>
    </source>
</evidence>
<gene>
    <name evidence="2" type="ORF">E2C01_085946</name>
</gene>
<dbReference type="EMBL" id="VSRR010086063">
    <property type="protein sequence ID" value="MPC90942.1"/>
    <property type="molecule type" value="Genomic_DNA"/>
</dbReference>
<protein>
    <submittedName>
        <fullName evidence="2">Uncharacterized protein</fullName>
    </submittedName>
</protein>
<name>A0A5B7J466_PORTR</name>
<dbReference type="AlphaFoldDB" id="A0A5B7J466"/>
<evidence type="ECO:0000313" key="3">
    <source>
        <dbReference type="Proteomes" id="UP000324222"/>
    </source>
</evidence>
<accession>A0A5B7J466</accession>
<sequence length="81" mass="9119">MSTSDDEYCRRNNPECLYTSFVRGSCLAVALRRCGKVHLPPTNTQHARNTHRSRSNRGENAALSWKIRAEILEGKLSNGSE</sequence>
<dbReference type="Proteomes" id="UP000324222">
    <property type="component" value="Unassembled WGS sequence"/>
</dbReference>
<evidence type="ECO:0000256" key="1">
    <source>
        <dbReference type="SAM" id="MobiDB-lite"/>
    </source>
</evidence>
<comment type="caution">
    <text evidence="2">The sequence shown here is derived from an EMBL/GenBank/DDBJ whole genome shotgun (WGS) entry which is preliminary data.</text>
</comment>